<dbReference type="InterPro" id="IPR050557">
    <property type="entry name" value="RTX_toxin/Mannuronan_C5-epim"/>
</dbReference>
<dbReference type="PANTHER" id="PTHR38340">
    <property type="entry name" value="S-LAYER PROTEIN"/>
    <property type="match status" value="1"/>
</dbReference>
<gene>
    <name evidence="3" type="ORF">PMG71_18160</name>
</gene>
<dbReference type="PROSITE" id="PS00330">
    <property type="entry name" value="HEMOLYSIN_CALCIUM"/>
    <property type="match status" value="1"/>
</dbReference>
<proteinExistence type="predicted"/>
<protein>
    <submittedName>
        <fullName evidence="3">Calcium-binding protein</fullName>
    </submittedName>
</protein>
<dbReference type="Gene3D" id="2.150.10.10">
    <property type="entry name" value="Serralysin-like metalloprotease, C-terminal"/>
    <property type="match status" value="2"/>
</dbReference>
<dbReference type="InterPro" id="IPR001343">
    <property type="entry name" value="Hemolysn_Ca-bd"/>
</dbReference>
<dbReference type="InterPro" id="IPR018511">
    <property type="entry name" value="Hemolysin-typ_Ca-bd_CS"/>
</dbReference>
<dbReference type="Pfam" id="PF00353">
    <property type="entry name" value="HemolysinCabind"/>
    <property type="match status" value="2"/>
</dbReference>
<accession>A0ABT7AWS5</accession>
<dbReference type="SUPFAM" id="SSF51120">
    <property type="entry name" value="beta-Roll"/>
    <property type="match status" value="2"/>
</dbReference>
<comment type="caution">
    <text evidence="3">The sequence shown here is derived from an EMBL/GenBank/DDBJ whole genome shotgun (WGS) entry which is preliminary data.</text>
</comment>
<dbReference type="PRINTS" id="PR00313">
    <property type="entry name" value="CABNDNGRPT"/>
</dbReference>
<sequence>MVFIPGTVPVPSTGPFQPVVSAPNLPGLPGTIPVPPFPTGTVPTVLTNDVTGVNGLSRIVATPTPLGLVNPQITAPTDDYVSLAGNFSIPSGGLWMLEGDDTVVASIGNQRILGNTGNDLLFGGNDQDKLAGGQGNDVLVGGLGNDLLLGNLGNDDLLGNQDEDTLRGGQGGDRLDGGSGNDWLFGDFGVDALTGSDGFDTFVIRSNEPNPLAGVQYVNPNLPPTDPDYVVFDPGIGPLDPGNPFSADVITDFNPQEDMLGLDSGLVYANLRFDTGQNITGGISNDTVIYNNLNNSVLAVLQDYTLGINSFDVITLTPFQQNLGSDLFGPYVDGTV</sequence>
<dbReference type="PANTHER" id="PTHR38340:SF1">
    <property type="entry name" value="S-LAYER PROTEIN"/>
    <property type="match status" value="1"/>
</dbReference>
<dbReference type="InterPro" id="IPR011049">
    <property type="entry name" value="Serralysin-like_metalloprot_C"/>
</dbReference>
<evidence type="ECO:0000313" key="3">
    <source>
        <dbReference type="EMBL" id="MDJ1171358.1"/>
    </source>
</evidence>
<keyword evidence="4" id="KW-1185">Reference proteome</keyword>
<keyword evidence="2" id="KW-0964">Secreted</keyword>
<organism evidence="3 4">
    <name type="scientific">Roseofilum acuticapitatum BLCC-M154</name>
    <dbReference type="NCBI Taxonomy" id="3022444"/>
    <lineage>
        <taxon>Bacteria</taxon>
        <taxon>Bacillati</taxon>
        <taxon>Cyanobacteriota</taxon>
        <taxon>Cyanophyceae</taxon>
        <taxon>Desertifilales</taxon>
        <taxon>Desertifilaceae</taxon>
        <taxon>Roseofilum</taxon>
        <taxon>Roseofilum acuticapitatum</taxon>
    </lineage>
</organism>
<comment type="subcellular location">
    <subcellularLocation>
        <location evidence="1">Secreted</location>
    </subcellularLocation>
</comment>
<evidence type="ECO:0000313" key="4">
    <source>
        <dbReference type="Proteomes" id="UP001235303"/>
    </source>
</evidence>
<dbReference type="EMBL" id="JAQOSP010000112">
    <property type="protein sequence ID" value="MDJ1171358.1"/>
    <property type="molecule type" value="Genomic_DNA"/>
</dbReference>
<evidence type="ECO:0000256" key="2">
    <source>
        <dbReference type="ARBA" id="ARBA00022525"/>
    </source>
</evidence>
<reference evidence="3 4" key="1">
    <citation type="submission" date="2023-01" db="EMBL/GenBank/DDBJ databases">
        <title>Novel diversity within Roseofilum (Cyanobacteria; Desertifilaceae) from marine benthic mats with descriptions of four novel species.</title>
        <authorList>
            <person name="Wang Y."/>
            <person name="Berthold D.E."/>
            <person name="Hu J."/>
            <person name="Lefler F.W."/>
            <person name="Laughinghouse H.D. IV."/>
        </authorList>
    </citation>
    <scope>NUCLEOTIDE SEQUENCE [LARGE SCALE GENOMIC DNA]</scope>
    <source>
        <strain evidence="3 4">BLCC-M154</strain>
    </source>
</reference>
<dbReference type="Proteomes" id="UP001235303">
    <property type="component" value="Unassembled WGS sequence"/>
</dbReference>
<dbReference type="RefSeq" id="WP_283755111.1">
    <property type="nucleotide sequence ID" value="NZ_JAQOSP010000112.1"/>
</dbReference>
<evidence type="ECO:0000256" key="1">
    <source>
        <dbReference type="ARBA" id="ARBA00004613"/>
    </source>
</evidence>
<name>A0ABT7AWS5_9CYAN</name>